<dbReference type="PANTHER" id="PTHR13257">
    <property type="entry name" value="NUCLEOPORIN NUP84-RELATED"/>
    <property type="match status" value="1"/>
</dbReference>
<name>A0A9N9A3C0_9GLOM</name>
<dbReference type="GO" id="GO:0000056">
    <property type="term" value="P:ribosomal small subunit export from nucleus"/>
    <property type="evidence" value="ECO:0007669"/>
    <property type="project" value="InterPro"/>
</dbReference>
<dbReference type="GO" id="GO:0017056">
    <property type="term" value="F:structural constituent of nuclear pore"/>
    <property type="evidence" value="ECO:0007669"/>
    <property type="project" value="InterPro"/>
</dbReference>
<evidence type="ECO:0000256" key="7">
    <source>
        <dbReference type="ARBA" id="ARBA00023242"/>
    </source>
</evidence>
<dbReference type="GO" id="GO:0000055">
    <property type="term" value="P:ribosomal large subunit export from nucleus"/>
    <property type="evidence" value="ECO:0007669"/>
    <property type="project" value="InterPro"/>
</dbReference>
<evidence type="ECO:0000256" key="5">
    <source>
        <dbReference type="ARBA" id="ARBA00023010"/>
    </source>
</evidence>
<evidence type="ECO:0000313" key="10">
    <source>
        <dbReference type="EMBL" id="CAG8516426.1"/>
    </source>
</evidence>
<evidence type="ECO:0000256" key="2">
    <source>
        <dbReference type="ARBA" id="ARBA00022448"/>
    </source>
</evidence>
<keyword evidence="5" id="KW-0811">Translocation</keyword>
<dbReference type="EMBL" id="CAJVPS010000943">
    <property type="protein sequence ID" value="CAG8516426.1"/>
    <property type="molecule type" value="Genomic_DNA"/>
</dbReference>
<evidence type="ECO:0000256" key="3">
    <source>
        <dbReference type="ARBA" id="ARBA00022816"/>
    </source>
</evidence>
<feature type="region of interest" description="Disordered" evidence="9">
    <location>
        <begin position="333"/>
        <end position="354"/>
    </location>
</feature>
<dbReference type="Pfam" id="PF10168">
    <property type="entry name" value="Nup88"/>
    <property type="match status" value="2"/>
</dbReference>
<dbReference type="SUPFAM" id="SSF50978">
    <property type="entry name" value="WD40 repeat-like"/>
    <property type="match status" value="1"/>
</dbReference>
<dbReference type="InterPro" id="IPR037700">
    <property type="entry name" value="NUP88/NUP82"/>
</dbReference>
<dbReference type="GO" id="GO:0005643">
    <property type="term" value="C:nuclear pore"/>
    <property type="evidence" value="ECO:0007669"/>
    <property type="project" value="UniProtKB-SubCell"/>
</dbReference>
<comment type="caution">
    <text evidence="10">The sequence shown here is derived from an EMBL/GenBank/DDBJ whole genome shotgun (WGS) entry which is preliminary data.</text>
</comment>
<evidence type="ECO:0000256" key="6">
    <source>
        <dbReference type="ARBA" id="ARBA00023132"/>
    </source>
</evidence>
<sequence length="816" mass="93766">MESYATTDSSTSSERKWHHYLPLHPIFKQDVKIENDAKKKSSPKVLERLRGKRSCIVTAAKLLFVAVSNQIRVLNISDFYYAWFKACENGELEQTETWMQNAKYLTLKTQAINFQIYALVMNYTEKSNFIAVVGVSELAVVKLNDDIFSYSKQDEISCTTHLVGPFYHAVGASPICKVLWHPLSRNGSHLMVLTTDGNLRMYDIFTNYNEPTQVFQVIESSKTRNGYGCNLDDEPEAASFCFGQSSANLWSPFTVYILMKNSDLYSFCPVTPDKMTCQVSHFQKLASLIASNCQQLALGTQGKEKNEDISWVHQRQLEWISRITSQIPEDYEPDKKVDIDLTPDSRGQPQRQGPYLLQPSPIELSSMDCPDASDILCLNTKNMNVFVIVFENGKVDICLEDDKVQGCWKNPDHLAQETQYPRLIVYECIDLGLSKPFRQRTALSLKNKAILLDPPSLLPDLNYRDTFYVYHAAGAHAIIIRKWLEKINRLFDEGLYDDDDLDDEDTRSEVRWLATTNPTSTPDPIIGFCVMNHLLLGFFMLIVTASGQMWSHELTTRKSIKQKDLEDENTSNIRATPSKLPVYAKTAIPEFISKYFSYEGLPRQPHILPGAKSSPYNYQNSEATASAYQRLINEFKKEIFELLEGVRYFQERCISQIQVVQRQQNDLLKHEKDCQEIDTKFRYSTMERLEKIKERQEEITKRVNVLFQELWYDQLSVGDDFGKKDVRELGEISKESEDVRLKVQKLVAQNDSLLKDYKLLSFPHQKNETFTRSARTQLQKAVSEETKLLSETKEKVEEINQQLSHLVISGTSASNK</sequence>
<evidence type="ECO:0000256" key="1">
    <source>
        <dbReference type="ARBA" id="ARBA00004567"/>
    </source>
</evidence>
<organism evidence="10 11">
    <name type="scientific">Ambispora leptoticha</name>
    <dbReference type="NCBI Taxonomy" id="144679"/>
    <lineage>
        <taxon>Eukaryota</taxon>
        <taxon>Fungi</taxon>
        <taxon>Fungi incertae sedis</taxon>
        <taxon>Mucoromycota</taxon>
        <taxon>Glomeromycotina</taxon>
        <taxon>Glomeromycetes</taxon>
        <taxon>Archaeosporales</taxon>
        <taxon>Ambisporaceae</taxon>
        <taxon>Ambispora</taxon>
    </lineage>
</organism>
<keyword evidence="7" id="KW-0539">Nucleus</keyword>
<dbReference type="InterPro" id="IPR019321">
    <property type="entry name" value="Nucleoporin_Nup88"/>
</dbReference>
<protein>
    <submittedName>
        <fullName evidence="10">3901_t:CDS:1</fullName>
    </submittedName>
</protein>
<accession>A0A9N9A3C0</accession>
<dbReference type="AlphaFoldDB" id="A0A9N9A3C0"/>
<gene>
    <name evidence="10" type="ORF">ALEPTO_LOCUS4241</name>
</gene>
<keyword evidence="11" id="KW-1185">Reference proteome</keyword>
<keyword evidence="6" id="KW-0906">Nuclear pore complex</keyword>
<dbReference type="Proteomes" id="UP000789508">
    <property type="component" value="Unassembled WGS sequence"/>
</dbReference>
<dbReference type="PANTHER" id="PTHR13257:SF0">
    <property type="entry name" value="NUCLEAR PORE COMPLEX PROTEIN NUP88"/>
    <property type="match status" value="1"/>
</dbReference>
<keyword evidence="8" id="KW-0175">Coiled coil</keyword>
<feature type="coiled-coil region" evidence="8">
    <location>
        <begin position="618"/>
        <end position="709"/>
    </location>
</feature>
<proteinExistence type="predicted"/>
<evidence type="ECO:0000256" key="9">
    <source>
        <dbReference type="SAM" id="MobiDB-lite"/>
    </source>
</evidence>
<dbReference type="GO" id="GO:0006606">
    <property type="term" value="P:protein import into nucleus"/>
    <property type="evidence" value="ECO:0007669"/>
    <property type="project" value="TreeGrafter"/>
</dbReference>
<evidence type="ECO:0000313" key="11">
    <source>
        <dbReference type="Proteomes" id="UP000789508"/>
    </source>
</evidence>
<keyword evidence="3" id="KW-0509">mRNA transport</keyword>
<keyword evidence="2" id="KW-0813">Transport</keyword>
<reference evidence="10" key="1">
    <citation type="submission" date="2021-06" db="EMBL/GenBank/DDBJ databases">
        <authorList>
            <person name="Kallberg Y."/>
            <person name="Tangrot J."/>
            <person name="Rosling A."/>
        </authorList>
    </citation>
    <scope>NUCLEOTIDE SEQUENCE</scope>
    <source>
        <strain evidence="10">FL130A</strain>
    </source>
</reference>
<dbReference type="GO" id="GO:0006406">
    <property type="term" value="P:mRNA export from nucleus"/>
    <property type="evidence" value="ECO:0007669"/>
    <property type="project" value="TreeGrafter"/>
</dbReference>
<dbReference type="InterPro" id="IPR036322">
    <property type="entry name" value="WD40_repeat_dom_sf"/>
</dbReference>
<dbReference type="OrthoDB" id="341482at2759"/>
<keyword evidence="4" id="KW-0653">Protein transport</keyword>
<evidence type="ECO:0000256" key="4">
    <source>
        <dbReference type="ARBA" id="ARBA00022927"/>
    </source>
</evidence>
<comment type="subcellular location">
    <subcellularLocation>
        <location evidence="1">Nucleus</location>
        <location evidence="1">Nuclear pore complex</location>
    </subcellularLocation>
</comment>
<evidence type="ECO:0000256" key="8">
    <source>
        <dbReference type="SAM" id="Coils"/>
    </source>
</evidence>